<proteinExistence type="predicted"/>
<sequence length="130" mass="15176">MNKKVSLCFFIIITFAFGLMIGVFSNYGYLFENVNLEVGQRYQSQLSRLKHVTQSRNLEFTHLKQKHDDLSTQQTKLKDDIQDVANRSKQESKNDDTIQRAINIILNVAMIFAALMFTFILFMICFRVIL</sequence>
<reference evidence="2" key="1">
    <citation type="journal article" date="2021" name="PeerJ">
        <title>Extensive microbial diversity within the chicken gut microbiome revealed by metagenomics and culture.</title>
        <authorList>
            <person name="Gilroy R."/>
            <person name="Ravi A."/>
            <person name="Getino M."/>
            <person name="Pursley I."/>
            <person name="Horton D.L."/>
            <person name="Alikhan N.F."/>
            <person name="Baker D."/>
            <person name="Gharbi K."/>
            <person name="Hall N."/>
            <person name="Watson M."/>
            <person name="Adriaenssens E.M."/>
            <person name="Foster-Nyarko E."/>
            <person name="Jarju S."/>
            <person name="Secka A."/>
            <person name="Antonio M."/>
            <person name="Oren A."/>
            <person name="Chaudhuri R.R."/>
            <person name="La Ragione R."/>
            <person name="Hildebrand F."/>
            <person name="Pallen M.J."/>
        </authorList>
    </citation>
    <scope>NUCLEOTIDE SEQUENCE</scope>
    <source>
        <strain evidence="2">7886</strain>
    </source>
</reference>
<feature type="transmembrane region" description="Helical" evidence="1">
    <location>
        <begin position="7"/>
        <end position="29"/>
    </location>
</feature>
<reference evidence="2" key="2">
    <citation type="submission" date="2021-09" db="EMBL/GenBank/DDBJ databases">
        <authorList>
            <person name="Gilroy R."/>
        </authorList>
    </citation>
    <scope>NUCLEOTIDE SEQUENCE</scope>
    <source>
        <strain evidence="2">7886</strain>
    </source>
</reference>
<organism evidence="2 3">
    <name type="scientific">Companilactobacillus farciminis</name>
    <dbReference type="NCBI Taxonomy" id="1612"/>
    <lineage>
        <taxon>Bacteria</taxon>
        <taxon>Bacillati</taxon>
        <taxon>Bacillota</taxon>
        <taxon>Bacilli</taxon>
        <taxon>Lactobacillales</taxon>
        <taxon>Lactobacillaceae</taxon>
        <taxon>Companilactobacillus</taxon>
    </lineage>
</organism>
<name>A0A921HSF2_9LACO</name>
<evidence type="ECO:0000256" key="1">
    <source>
        <dbReference type="SAM" id="Phobius"/>
    </source>
</evidence>
<comment type="caution">
    <text evidence="2">The sequence shown here is derived from an EMBL/GenBank/DDBJ whole genome shotgun (WGS) entry which is preliminary data.</text>
</comment>
<evidence type="ECO:0000313" key="3">
    <source>
        <dbReference type="Proteomes" id="UP000747013"/>
    </source>
</evidence>
<keyword evidence="1" id="KW-0812">Transmembrane</keyword>
<evidence type="ECO:0000313" key="2">
    <source>
        <dbReference type="EMBL" id="HJF87529.1"/>
    </source>
</evidence>
<dbReference type="EMBL" id="DYWC01000204">
    <property type="protein sequence ID" value="HJF87529.1"/>
    <property type="molecule type" value="Genomic_DNA"/>
</dbReference>
<keyword evidence="1" id="KW-0472">Membrane</keyword>
<dbReference type="AlphaFoldDB" id="A0A921HSF2"/>
<keyword evidence="1" id="KW-1133">Transmembrane helix</keyword>
<feature type="transmembrane region" description="Helical" evidence="1">
    <location>
        <begin position="104"/>
        <end position="129"/>
    </location>
</feature>
<dbReference type="Proteomes" id="UP000747013">
    <property type="component" value="Unassembled WGS sequence"/>
</dbReference>
<gene>
    <name evidence="2" type="ORF">K8V88_08850</name>
</gene>
<accession>A0A921HSF2</accession>
<protein>
    <submittedName>
        <fullName evidence="2">Uncharacterized protein</fullName>
    </submittedName>
</protein>